<feature type="region of interest" description="Disordered" evidence="1">
    <location>
        <begin position="100"/>
        <end position="198"/>
    </location>
</feature>
<evidence type="ECO:0000256" key="1">
    <source>
        <dbReference type="SAM" id="MobiDB-lite"/>
    </source>
</evidence>
<reference evidence="4" key="1">
    <citation type="submission" date="2015-02" db="EMBL/GenBank/DDBJ databases">
        <title>Genome sequencing for Strongylocentrotus purpuratus.</title>
        <authorList>
            <person name="Murali S."/>
            <person name="Liu Y."/>
            <person name="Vee V."/>
            <person name="English A."/>
            <person name="Wang M."/>
            <person name="Skinner E."/>
            <person name="Han Y."/>
            <person name="Muzny D.M."/>
            <person name="Worley K.C."/>
            <person name="Gibbs R.A."/>
        </authorList>
    </citation>
    <scope>NUCLEOTIDE SEQUENCE</scope>
</reference>
<dbReference type="OrthoDB" id="166212at2759"/>
<feature type="compositionally biased region" description="Low complexity" evidence="1">
    <location>
        <begin position="639"/>
        <end position="653"/>
    </location>
</feature>
<protein>
    <recommendedName>
        <fullName evidence="2">Cyclic nucleotide-binding domain-containing protein</fullName>
    </recommendedName>
</protein>
<name>A0A7M7HK39_STRPU</name>
<dbReference type="PROSITE" id="PS00889">
    <property type="entry name" value="CNMP_BINDING_2"/>
    <property type="match status" value="1"/>
</dbReference>
<dbReference type="Gene3D" id="2.60.120.10">
    <property type="entry name" value="Jelly Rolls"/>
    <property type="match status" value="2"/>
</dbReference>
<reference evidence="3" key="2">
    <citation type="submission" date="2021-01" db="UniProtKB">
        <authorList>
            <consortium name="EnsemblMetazoa"/>
        </authorList>
    </citation>
    <scope>IDENTIFICATION</scope>
</reference>
<evidence type="ECO:0000313" key="3">
    <source>
        <dbReference type="EnsemblMetazoa" id="XP_011664207"/>
    </source>
</evidence>
<organism evidence="3 4">
    <name type="scientific">Strongylocentrotus purpuratus</name>
    <name type="common">Purple sea urchin</name>
    <dbReference type="NCBI Taxonomy" id="7668"/>
    <lineage>
        <taxon>Eukaryota</taxon>
        <taxon>Metazoa</taxon>
        <taxon>Echinodermata</taxon>
        <taxon>Eleutherozoa</taxon>
        <taxon>Echinozoa</taxon>
        <taxon>Echinoidea</taxon>
        <taxon>Euechinoidea</taxon>
        <taxon>Echinacea</taxon>
        <taxon>Camarodonta</taxon>
        <taxon>Echinidea</taxon>
        <taxon>Strongylocentrotidae</taxon>
        <taxon>Strongylocentrotus</taxon>
    </lineage>
</organism>
<feature type="domain" description="Cyclic nucleotide-binding" evidence="2">
    <location>
        <begin position="327"/>
        <end position="437"/>
    </location>
</feature>
<feature type="compositionally biased region" description="Low complexity" evidence="1">
    <location>
        <begin position="186"/>
        <end position="198"/>
    </location>
</feature>
<dbReference type="PANTHER" id="PTHR23011">
    <property type="entry name" value="CYCLIC NUCLEOTIDE-BINDING DOMAIN CONTAINING PROTEIN"/>
    <property type="match status" value="1"/>
</dbReference>
<dbReference type="InterPro" id="IPR018490">
    <property type="entry name" value="cNMP-bd_dom_sf"/>
</dbReference>
<feature type="region of interest" description="Disordered" evidence="1">
    <location>
        <begin position="636"/>
        <end position="686"/>
    </location>
</feature>
<dbReference type="InterPro" id="IPR014710">
    <property type="entry name" value="RmlC-like_jellyroll"/>
</dbReference>
<proteinExistence type="predicted"/>
<dbReference type="AlphaFoldDB" id="A0A7M7HK39"/>
<dbReference type="Proteomes" id="UP000007110">
    <property type="component" value="Unassembled WGS sequence"/>
</dbReference>
<dbReference type="InParanoid" id="A0A7M7HK39"/>
<dbReference type="PROSITE" id="PS50042">
    <property type="entry name" value="CNMP_BINDING_3"/>
    <property type="match status" value="1"/>
</dbReference>
<feature type="compositionally biased region" description="Basic residues" evidence="1">
    <location>
        <begin position="133"/>
        <end position="144"/>
    </location>
</feature>
<dbReference type="KEGG" id="spu:100893884"/>
<dbReference type="PANTHER" id="PTHR23011:SF28">
    <property type="entry name" value="CYCLIC NUCLEOTIDE-BINDING DOMAIN CONTAINING PROTEIN"/>
    <property type="match status" value="1"/>
</dbReference>
<dbReference type="SMART" id="SM00100">
    <property type="entry name" value="cNMP"/>
    <property type="match status" value="1"/>
</dbReference>
<evidence type="ECO:0000313" key="4">
    <source>
        <dbReference type="Proteomes" id="UP000007110"/>
    </source>
</evidence>
<dbReference type="CDD" id="cd00038">
    <property type="entry name" value="CAP_ED"/>
    <property type="match status" value="1"/>
</dbReference>
<feature type="compositionally biased region" description="Basic and acidic residues" evidence="1">
    <location>
        <begin position="153"/>
        <end position="162"/>
    </location>
</feature>
<dbReference type="EnsemblMetazoa" id="XM_011665905">
    <property type="protein sequence ID" value="XP_011664207"/>
    <property type="gene ID" value="LOC100893884"/>
</dbReference>
<keyword evidence="4" id="KW-1185">Reference proteome</keyword>
<dbReference type="SUPFAM" id="SSF51206">
    <property type="entry name" value="cAMP-binding domain-like"/>
    <property type="match status" value="2"/>
</dbReference>
<dbReference type="GeneID" id="100893884"/>
<dbReference type="InterPro" id="IPR000595">
    <property type="entry name" value="cNMP-bd_dom"/>
</dbReference>
<dbReference type="Pfam" id="PF00027">
    <property type="entry name" value="cNMP_binding"/>
    <property type="match status" value="1"/>
</dbReference>
<accession>A0A7M7HK39</accession>
<dbReference type="RefSeq" id="XP_011664207.2">
    <property type="nucleotide sequence ID" value="XM_011665905.2"/>
</dbReference>
<feature type="compositionally biased region" description="Basic residues" evidence="1">
    <location>
        <begin position="655"/>
        <end position="669"/>
    </location>
</feature>
<sequence>MPPEKEMVNSDGYDEEIHRKLEVKRNALAALFGSSSIPTLPKLAEDSLSTLTPGVKDGVVGRTTTGRGPVQRRGSTTKLLSNFMPDINEINSVAKSKNFSLHRQTSQERISRTRSNSETMTISEEEETLRAFTKSRRMTRRRTSASRGSRGGEGQREDEAPHIRALLRRRSTRFSLTEQDGGDVGGSSSSMFGRRGSMNPRMSDWRRISLLVKQQEELKEMQRKEEARKKFIHAAKLVIVLYRVYKVIFKTKKESERIEPHTFTSLAEEYQSDNMKMSGLSFDRNYFKVKKEVGITQEVKNVLSSPSYVRTKEQLGVALIGLQTMKSFAEYPLHMQEKLVKVAWYEFIPPKRVIIRQGHYAENFYFVISGSVVVSILSNNPDTGESSMRTVAVLRRGSSFGEIAILHHGRRTATVSSQGPVHLLAITREDFFDIFMRGQAPGQEPEHVKFLRQINFIKYWPMEILKQHPEMCLFHFYKRGQVIVKDSAKSEWIYVIKSGTCQVLMPLKAVKPSLHPGKEALADDRASRLESTTMTDNGVDSRLRSKTLSLPDIKPLKVSSPKRAMLGQHSRSITLQHMDIRSLSDTPTFLTRTKTLSESDEDDMDNLPSHMVSHMTNHVTNHMTATLPIIDMRKGATPSRQSFSRSTFRDFSSGKAKRSNSNREKKRRSVSPPNINVSADSLRRRRASIPTDRKGISVFIQVELLQPKDCFGLSSLDFDYGFDDEQSSVSLVSRGAECIMIKKDFFAKHATNAVKRNVRSLVYPYPTAEKLQQNLQSHSNWSMYKAETMTGILSDHSKVKDLKT</sequence>
<evidence type="ECO:0000259" key="2">
    <source>
        <dbReference type="PROSITE" id="PS50042"/>
    </source>
</evidence>
<dbReference type="InterPro" id="IPR018488">
    <property type="entry name" value="cNMP-bd_CS"/>
</dbReference>